<dbReference type="InterPro" id="IPR020422">
    <property type="entry name" value="TYR_PHOSPHATASE_DUAL_dom"/>
</dbReference>
<accession>T1J292</accession>
<feature type="region of interest" description="Disordered" evidence="15">
    <location>
        <begin position="208"/>
        <end position="270"/>
    </location>
</feature>
<evidence type="ECO:0000256" key="1">
    <source>
        <dbReference type="ARBA" id="ARBA00004342"/>
    </source>
</evidence>
<evidence type="ECO:0000256" key="5">
    <source>
        <dbReference type="ARBA" id="ARBA00022475"/>
    </source>
</evidence>
<protein>
    <recommendedName>
        <fullName evidence="14">Dual specificity protein phosphatase 15</fullName>
        <ecNumber evidence="4">3.1.3.16</ecNumber>
        <ecNumber evidence="3">3.1.3.48</ecNumber>
    </recommendedName>
</protein>
<feature type="domain" description="Tyrosine-protein phosphatase" evidence="16">
    <location>
        <begin position="30"/>
        <end position="170"/>
    </location>
</feature>
<dbReference type="Proteomes" id="UP000014500">
    <property type="component" value="Unassembled WGS sequence"/>
</dbReference>
<evidence type="ECO:0000259" key="17">
    <source>
        <dbReference type="PROSITE" id="PS50056"/>
    </source>
</evidence>
<dbReference type="EnsemblMetazoa" id="SMAR007673-RA">
    <property type="protein sequence ID" value="SMAR007673-PA"/>
    <property type="gene ID" value="SMAR007673"/>
</dbReference>
<dbReference type="EMBL" id="JH431796">
    <property type="status" value="NOT_ANNOTATED_CDS"/>
    <property type="molecule type" value="Genomic_DNA"/>
</dbReference>
<keyword evidence="9" id="KW-0472">Membrane</keyword>
<dbReference type="GO" id="GO:0005829">
    <property type="term" value="C:cytosol"/>
    <property type="evidence" value="ECO:0007669"/>
    <property type="project" value="TreeGrafter"/>
</dbReference>
<evidence type="ECO:0000256" key="10">
    <source>
        <dbReference type="ARBA" id="ARBA00023288"/>
    </source>
</evidence>
<evidence type="ECO:0000256" key="6">
    <source>
        <dbReference type="ARBA" id="ARBA00022707"/>
    </source>
</evidence>
<comment type="similarity">
    <text evidence="2">Belongs to the protein-tyrosine phosphatase family. Non-receptor class dual specificity subfamily.</text>
</comment>
<keyword evidence="6" id="KW-0519">Myristate</keyword>
<evidence type="ECO:0000259" key="16">
    <source>
        <dbReference type="PROSITE" id="PS50054"/>
    </source>
</evidence>
<dbReference type="GO" id="GO:0004722">
    <property type="term" value="F:protein serine/threonine phosphatase activity"/>
    <property type="evidence" value="ECO:0007669"/>
    <property type="project" value="UniProtKB-EC"/>
</dbReference>
<dbReference type="PROSITE" id="PS50056">
    <property type="entry name" value="TYR_PHOSPHATASE_2"/>
    <property type="match status" value="1"/>
</dbReference>
<keyword evidence="7" id="KW-0378">Hydrolase</keyword>
<comment type="subcellular location">
    <subcellularLocation>
        <location evidence="1">Cell membrane</location>
        <topology evidence="1">Lipid-anchor</topology>
        <orientation evidence="1">Cytoplasmic side</orientation>
    </subcellularLocation>
</comment>
<evidence type="ECO:0000256" key="3">
    <source>
        <dbReference type="ARBA" id="ARBA00013064"/>
    </source>
</evidence>
<keyword evidence="10" id="KW-0449">Lipoprotein</keyword>
<dbReference type="PhylomeDB" id="T1J292"/>
<dbReference type="AlphaFoldDB" id="T1J292"/>
<dbReference type="Pfam" id="PF00782">
    <property type="entry name" value="DSPc"/>
    <property type="match status" value="1"/>
</dbReference>
<evidence type="ECO:0000256" key="4">
    <source>
        <dbReference type="ARBA" id="ARBA00013081"/>
    </source>
</evidence>
<evidence type="ECO:0000256" key="11">
    <source>
        <dbReference type="ARBA" id="ARBA00047761"/>
    </source>
</evidence>
<evidence type="ECO:0000256" key="12">
    <source>
        <dbReference type="ARBA" id="ARBA00048336"/>
    </source>
</evidence>
<dbReference type="STRING" id="126957.T1J292"/>
<dbReference type="PROSITE" id="PS50054">
    <property type="entry name" value="TYR_PHOSPHATASE_DUAL"/>
    <property type="match status" value="1"/>
</dbReference>
<feature type="compositionally biased region" description="Low complexity" evidence="15">
    <location>
        <begin position="240"/>
        <end position="256"/>
    </location>
</feature>
<dbReference type="PRINTS" id="PR01908">
    <property type="entry name" value="ADSPHPHTASE"/>
</dbReference>
<keyword evidence="8" id="KW-0904">Protein phosphatase</keyword>
<evidence type="ECO:0000256" key="14">
    <source>
        <dbReference type="ARBA" id="ARBA00068799"/>
    </source>
</evidence>
<dbReference type="EC" id="3.1.3.16" evidence="4"/>
<evidence type="ECO:0000313" key="19">
    <source>
        <dbReference type="Proteomes" id="UP000014500"/>
    </source>
</evidence>
<evidence type="ECO:0000256" key="8">
    <source>
        <dbReference type="ARBA" id="ARBA00022912"/>
    </source>
</evidence>
<dbReference type="GO" id="GO:0005886">
    <property type="term" value="C:plasma membrane"/>
    <property type="evidence" value="ECO:0007669"/>
    <property type="project" value="UniProtKB-SubCell"/>
</dbReference>
<dbReference type="InterPro" id="IPR000387">
    <property type="entry name" value="Tyr_Pase_dom"/>
</dbReference>
<dbReference type="FunFam" id="3.90.190.10:FF:000052">
    <property type="entry name" value="Dual specificity phosphatase 15"/>
    <property type="match status" value="1"/>
</dbReference>
<dbReference type="GO" id="GO:0007165">
    <property type="term" value="P:signal transduction"/>
    <property type="evidence" value="ECO:0007669"/>
    <property type="project" value="TreeGrafter"/>
</dbReference>
<dbReference type="InterPro" id="IPR029021">
    <property type="entry name" value="Prot-tyrosine_phosphatase-like"/>
</dbReference>
<evidence type="ECO:0000256" key="2">
    <source>
        <dbReference type="ARBA" id="ARBA00008601"/>
    </source>
</evidence>
<dbReference type="GO" id="GO:0004725">
    <property type="term" value="F:protein tyrosine phosphatase activity"/>
    <property type="evidence" value="ECO:0007669"/>
    <property type="project" value="UniProtKB-EC"/>
</dbReference>
<dbReference type="OMA" id="CYIESHP"/>
<proteinExistence type="inferred from homology"/>
<dbReference type="SUPFAM" id="SSF52799">
    <property type="entry name" value="(Phosphotyrosine protein) phosphatases II"/>
    <property type="match status" value="1"/>
</dbReference>
<name>T1J292_STRMM</name>
<comment type="catalytic activity">
    <reaction evidence="11">
        <text>O-phospho-L-seryl-[protein] + H2O = L-seryl-[protein] + phosphate</text>
        <dbReference type="Rhea" id="RHEA:20629"/>
        <dbReference type="Rhea" id="RHEA-COMP:9863"/>
        <dbReference type="Rhea" id="RHEA-COMP:11604"/>
        <dbReference type="ChEBI" id="CHEBI:15377"/>
        <dbReference type="ChEBI" id="CHEBI:29999"/>
        <dbReference type="ChEBI" id="CHEBI:43474"/>
        <dbReference type="ChEBI" id="CHEBI:83421"/>
        <dbReference type="EC" id="3.1.3.16"/>
    </reaction>
</comment>
<dbReference type="Gene3D" id="3.90.190.10">
    <property type="entry name" value="Protein tyrosine phosphatase superfamily"/>
    <property type="match status" value="1"/>
</dbReference>
<dbReference type="PANTHER" id="PTHR45948:SF2">
    <property type="entry name" value="DUAL SPECIFICITY PROTEIN PHOSPHATASE"/>
    <property type="match status" value="1"/>
</dbReference>
<reference evidence="18" key="2">
    <citation type="submission" date="2015-02" db="UniProtKB">
        <authorList>
            <consortium name="EnsemblMetazoa"/>
        </authorList>
    </citation>
    <scope>IDENTIFICATION</scope>
</reference>
<dbReference type="SMART" id="SM00195">
    <property type="entry name" value="DSPc"/>
    <property type="match status" value="1"/>
</dbReference>
<comment type="catalytic activity">
    <reaction evidence="13">
        <text>O-phospho-L-tyrosyl-[protein] + H2O = L-tyrosyl-[protein] + phosphate</text>
        <dbReference type="Rhea" id="RHEA:10684"/>
        <dbReference type="Rhea" id="RHEA-COMP:10136"/>
        <dbReference type="Rhea" id="RHEA-COMP:20101"/>
        <dbReference type="ChEBI" id="CHEBI:15377"/>
        <dbReference type="ChEBI" id="CHEBI:43474"/>
        <dbReference type="ChEBI" id="CHEBI:46858"/>
        <dbReference type="ChEBI" id="CHEBI:61978"/>
        <dbReference type="EC" id="3.1.3.48"/>
    </reaction>
</comment>
<keyword evidence="19" id="KW-1185">Reference proteome</keyword>
<organism evidence="18 19">
    <name type="scientific">Strigamia maritima</name>
    <name type="common">European centipede</name>
    <name type="synonym">Geophilus maritimus</name>
    <dbReference type="NCBI Taxonomy" id="126957"/>
    <lineage>
        <taxon>Eukaryota</taxon>
        <taxon>Metazoa</taxon>
        <taxon>Ecdysozoa</taxon>
        <taxon>Arthropoda</taxon>
        <taxon>Myriapoda</taxon>
        <taxon>Chilopoda</taxon>
        <taxon>Pleurostigmophora</taxon>
        <taxon>Geophilomorpha</taxon>
        <taxon>Linotaeniidae</taxon>
        <taxon>Strigamia</taxon>
    </lineage>
</organism>
<dbReference type="HOGENOM" id="CLU_032172_0_0_1"/>
<evidence type="ECO:0000256" key="7">
    <source>
        <dbReference type="ARBA" id="ARBA00022801"/>
    </source>
</evidence>
<dbReference type="EC" id="3.1.3.48" evidence="3"/>
<evidence type="ECO:0000313" key="18">
    <source>
        <dbReference type="EnsemblMetazoa" id="SMAR007673-PA"/>
    </source>
</evidence>
<feature type="domain" description="Tyrosine specific protein phosphatases" evidence="17">
    <location>
        <begin position="90"/>
        <end position="148"/>
    </location>
</feature>
<reference evidence="19" key="1">
    <citation type="submission" date="2011-05" db="EMBL/GenBank/DDBJ databases">
        <authorList>
            <person name="Richards S.R."/>
            <person name="Qu J."/>
            <person name="Jiang H."/>
            <person name="Jhangiani S.N."/>
            <person name="Agravi P."/>
            <person name="Goodspeed R."/>
            <person name="Gross S."/>
            <person name="Mandapat C."/>
            <person name="Jackson L."/>
            <person name="Mathew T."/>
            <person name="Pu L."/>
            <person name="Thornton R."/>
            <person name="Saada N."/>
            <person name="Wilczek-Boney K.B."/>
            <person name="Lee S."/>
            <person name="Kovar C."/>
            <person name="Wu Y."/>
            <person name="Scherer S.E."/>
            <person name="Worley K.C."/>
            <person name="Muzny D.M."/>
            <person name="Gibbs R."/>
        </authorList>
    </citation>
    <scope>NUCLEOTIDE SEQUENCE</scope>
    <source>
        <strain evidence="19">Brora</strain>
    </source>
</reference>
<dbReference type="PANTHER" id="PTHR45948">
    <property type="entry name" value="DUAL SPECIFICITY PROTEIN PHOSPHATASE DDB_G0269404-RELATED"/>
    <property type="match status" value="1"/>
</dbReference>
<evidence type="ECO:0000256" key="13">
    <source>
        <dbReference type="ARBA" id="ARBA00051722"/>
    </source>
</evidence>
<evidence type="ECO:0000256" key="15">
    <source>
        <dbReference type="SAM" id="MobiDB-lite"/>
    </source>
</evidence>
<dbReference type="InterPro" id="IPR000340">
    <property type="entry name" value="Dual-sp_phosphatase_cat-dom"/>
</dbReference>
<dbReference type="eggNOG" id="KOG1716">
    <property type="taxonomic scope" value="Eukaryota"/>
</dbReference>
<keyword evidence="5" id="KW-1003">Cell membrane</keyword>
<comment type="catalytic activity">
    <reaction evidence="12">
        <text>O-phospho-L-threonyl-[protein] + H2O = L-threonyl-[protein] + phosphate</text>
        <dbReference type="Rhea" id="RHEA:47004"/>
        <dbReference type="Rhea" id="RHEA-COMP:11060"/>
        <dbReference type="Rhea" id="RHEA-COMP:11605"/>
        <dbReference type="ChEBI" id="CHEBI:15377"/>
        <dbReference type="ChEBI" id="CHEBI:30013"/>
        <dbReference type="ChEBI" id="CHEBI:43474"/>
        <dbReference type="ChEBI" id="CHEBI:61977"/>
        <dbReference type="EC" id="3.1.3.16"/>
    </reaction>
</comment>
<sequence length="270" mass="30933">MLRKTSNLLHPKPPIPLYPKLGWSLYQDLLVSKVVPGLYIGNFRDSKDLEQLRENKITHILSIHDNARKIHKNKEYLCILASDSPGQNLTQYFSSCNDFIHSARLNGGNVLVHCLAGVSRSVTISVAYLMSVTGLNWRETLNAVRGARNVANPNFGFQRQLHDFEVERLADERRRLKEKYPYNPFTDEEDCRKLVLVYHNSSRLADQCEAPYPQRRPPLSSFSHINRLQSRRSSSKDRSSSTSSSRTQSPARQPRSQSKDRTPDMTTRPP</sequence>
<dbReference type="CDD" id="cd14519">
    <property type="entry name" value="DSP_DUSP22_15"/>
    <property type="match status" value="1"/>
</dbReference>
<evidence type="ECO:0000256" key="9">
    <source>
        <dbReference type="ARBA" id="ARBA00023136"/>
    </source>
</evidence>